<feature type="region of interest" description="Disordered" evidence="1">
    <location>
        <begin position="288"/>
        <end position="313"/>
    </location>
</feature>
<evidence type="ECO:0000256" key="1">
    <source>
        <dbReference type="SAM" id="MobiDB-lite"/>
    </source>
</evidence>
<evidence type="ECO:0008006" key="5">
    <source>
        <dbReference type="Google" id="ProtNLM"/>
    </source>
</evidence>
<feature type="transmembrane region" description="Helical" evidence="2">
    <location>
        <begin position="262"/>
        <end position="281"/>
    </location>
</feature>
<dbReference type="Proteomes" id="UP000053989">
    <property type="component" value="Unassembled WGS sequence"/>
</dbReference>
<protein>
    <recommendedName>
        <fullName evidence="5">G-protein coupled receptors family 1 profile domain-containing protein</fullName>
    </recommendedName>
</protein>
<dbReference type="AlphaFoldDB" id="A0A0C3DHW3"/>
<dbReference type="EMBL" id="KN822064">
    <property type="protein sequence ID" value="KIM60290.1"/>
    <property type="molecule type" value="Genomic_DNA"/>
</dbReference>
<feature type="compositionally biased region" description="Basic and acidic residues" evidence="1">
    <location>
        <begin position="288"/>
        <end position="302"/>
    </location>
</feature>
<organism evidence="3 4">
    <name type="scientific">Scleroderma citrinum Foug A</name>
    <dbReference type="NCBI Taxonomy" id="1036808"/>
    <lineage>
        <taxon>Eukaryota</taxon>
        <taxon>Fungi</taxon>
        <taxon>Dikarya</taxon>
        <taxon>Basidiomycota</taxon>
        <taxon>Agaricomycotina</taxon>
        <taxon>Agaricomycetes</taxon>
        <taxon>Agaricomycetidae</taxon>
        <taxon>Boletales</taxon>
        <taxon>Sclerodermatineae</taxon>
        <taxon>Sclerodermataceae</taxon>
        <taxon>Scleroderma</taxon>
    </lineage>
</organism>
<evidence type="ECO:0000256" key="2">
    <source>
        <dbReference type="SAM" id="Phobius"/>
    </source>
</evidence>
<feature type="transmembrane region" description="Helical" evidence="2">
    <location>
        <begin position="230"/>
        <end position="250"/>
    </location>
</feature>
<feature type="transmembrane region" description="Helical" evidence="2">
    <location>
        <begin position="57"/>
        <end position="78"/>
    </location>
</feature>
<evidence type="ECO:0000313" key="4">
    <source>
        <dbReference type="Proteomes" id="UP000053989"/>
    </source>
</evidence>
<dbReference type="HOGENOM" id="CLU_062759_1_0_1"/>
<feature type="transmembrane region" description="Helical" evidence="2">
    <location>
        <begin position="90"/>
        <end position="113"/>
    </location>
</feature>
<sequence>MSTMHATRAAVTETPAIIHPSLNSIMIGHTFTTLLLPLFIALFYFSNEHSRRTPIFVLNVVVVVLAFVAGVLIDALAIHSLLSPEHPWPLSINIAIGLLGIFQSILVDLILLVRLVAVHPPQHLGLPRFALLTALPVLLKIARITNVITFTKLLADVAQGPQAPIRVATLWSTTPCLKIEWTTQVVDNTYASVAFLWTVRKQFSTRQGVTSDIRPTRSTFAKRMRMVSRIAVSNFVIPTLFSIAQLVVIYNGVSTQIVNDIVLVNTMVTVFGAVFATVWVGKQRKGDAEALDHNEQPMKTDPQKMVPHSPPAFSELDTWKVATSLSSWSNPENNKDAPRDLDGRAPGR</sequence>
<reference evidence="4" key="2">
    <citation type="submission" date="2015-01" db="EMBL/GenBank/DDBJ databases">
        <title>Evolutionary Origins and Diversification of the Mycorrhizal Mutualists.</title>
        <authorList>
            <consortium name="DOE Joint Genome Institute"/>
            <consortium name="Mycorrhizal Genomics Consortium"/>
            <person name="Kohler A."/>
            <person name="Kuo A."/>
            <person name="Nagy L.G."/>
            <person name="Floudas D."/>
            <person name="Copeland A."/>
            <person name="Barry K.W."/>
            <person name="Cichocki N."/>
            <person name="Veneault-Fourrey C."/>
            <person name="LaButti K."/>
            <person name="Lindquist E.A."/>
            <person name="Lipzen A."/>
            <person name="Lundell T."/>
            <person name="Morin E."/>
            <person name="Murat C."/>
            <person name="Riley R."/>
            <person name="Ohm R."/>
            <person name="Sun H."/>
            <person name="Tunlid A."/>
            <person name="Henrissat B."/>
            <person name="Grigoriev I.V."/>
            <person name="Hibbett D.S."/>
            <person name="Martin F."/>
        </authorList>
    </citation>
    <scope>NUCLEOTIDE SEQUENCE [LARGE SCALE GENOMIC DNA]</scope>
    <source>
        <strain evidence="4">Foug A</strain>
    </source>
</reference>
<keyword evidence="2" id="KW-0472">Membrane</keyword>
<accession>A0A0C3DHW3</accession>
<feature type="compositionally biased region" description="Basic and acidic residues" evidence="1">
    <location>
        <begin position="333"/>
        <end position="348"/>
    </location>
</feature>
<name>A0A0C3DHW3_9AGAM</name>
<dbReference type="OrthoDB" id="2548432at2759"/>
<gene>
    <name evidence="3" type="ORF">SCLCIDRAFT_26779</name>
</gene>
<proteinExistence type="predicted"/>
<feature type="region of interest" description="Disordered" evidence="1">
    <location>
        <begin position="325"/>
        <end position="348"/>
    </location>
</feature>
<evidence type="ECO:0000313" key="3">
    <source>
        <dbReference type="EMBL" id="KIM60290.1"/>
    </source>
</evidence>
<keyword evidence="2" id="KW-1133">Transmembrane helix</keyword>
<reference evidence="3 4" key="1">
    <citation type="submission" date="2014-04" db="EMBL/GenBank/DDBJ databases">
        <authorList>
            <consortium name="DOE Joint Genome Institute"/>
            <person name="Kuo A."/>
            <person name="Kohler A."/>
            <person name="Nagy L.G."/>
            <person name="Floudas D."/>
            <person name="Copeland A."/>
            <person name="Barry K.W."/>
            <person name="Cichocki N."/>
            <person name="Veneault-Fourrey C."/>
            <person name="LaButti K."/>
            <person name="Lindquist E.A."/>
            <person name="Lipzen A."/>
            <person name="Lundell T."/>
            <person name="Morin E."/>
            <person name="Murat C."/>
            <person name="Sun H."/>
            <person name="Tunlid A."/>
            <person name="Henrissat B."/>
            <person name="Grigoriev I.V."/>
            <person name="Hibbett D.S."/>
            <person name="Martin F."/>
            <person name="Nordberg H.P."/>
            <person name="Cantor M.N."/>
            <person name="Hua S.X."/>
        </authorList>
    </citation>
    <scope>NUCLEOTIDE SEQUENCE [LARGE SCALE GENOMIC DNA]</scope>
    <source>
        <strain evidence="3 4">Foug A</strain>
    </source>
</reference>
<keyword evidence="2" id="KW-0812">Transmembrane</keyword>
<keyword evidence="4" id="KW-1185">Reference proteome</keyword>
<dbReference type="InParanoid" id="A0A0C3DHW3"/>
<feature type="transmembrane region" description="Helical" evidence="2">
    <location>
        <begin position="25"/>
        <end position="45"/>
    </location>
</feature>